<comment type="catalytic activity">
    <reaction evidence="42">
        <text>decanoyl-[ACP] + malonyl-[ACP] + H(+) = 3-oxododecanoyl-[ACP] + holo-[ACP] + CO2</text>
        <dbReference type="Rhea" id="RHEA:41868"/>
        <dbReference type="Rhea" id="RHEA-COMP:9623"/>
        <dbReference type="Rhea" id="RHEA-COMP:9640"/>
        <dbReference type="Rhea" id="RHEA-COMP:9641"/>
        <dbReference type="Rhea" id="RHEA-COMP:9685"/>
        <dbReference type="ChEBI" id="CHEBI:15378"/>
        <dbReference type="ChEBI" id="CHEBI:16526"/>
        <dbReference type="ChEBI" id="CHEBI:64479"/>
        <dbReference type="ChEBI" id="CHEBI:78449"/>
        <dbReference type="ChEBI" id="CHEBI:78468"/>
        <dbReference type="ChEBI" id="CHEBI:78469"/>
    </reaction>
    <physiologicalReaction direction="left-to-right" evidence="42">
        <dbReference type="Rhea" id="RHEA:41869"/>
    </physiologicalReaction>
</comment>
<evidence type="ECO:0000256" key="4">
    <source>
        <dbReference type="ARBA" id="ARBA00022679"/>
    </source>
</evidence>
<feature type="compositionally biased region" description="Low complexity" evidence="51">
    <location>
        <begin position="2006"/>
        <end position="2015"/>
    </location>
</feature>
<comment type="catalytic activity">
    <reaction evidence="34">
        <text>(2E)-octenoyl-[ACP] + NADPH + H(+) = octanoyl-[ACP] + NADP(+)</text>
        <dbReference type="Rhea" id="RHEA:41848"/>
        <dbReference type="Rhea" id="RHEA-COMP:9635"/>
        <dbReference type="Rhea" id="RHEA-COMP:9636"/>
        <dbReference type="ChEBI" id="CHEBI:15378"/>
        <dbReference type="ChEBI" id="CHEBI:57783"/>
        <dbReference type="ChEBI" id="CHEBI:58349"/>
        <dbReference type="ChEBI" id="CHEBI:78462"/>
        <dbReference type="ChEBI" id="CHEBI:78463"/>
    </reaction>
    <physiologicalReaction direction="left-to-right" evidence="34">
        <dbReference type="Rhea" id="RHEA:41849"/>
    </physiologicalReaction>
</comment>
<evidence type="ECO:0000256" key="43">
    <source>
        <dbReference type="ARBA" id="ARBA00049171"/>
    </source>
</evidence>
<dbReference type="GO" id="GO:0004316">
    <property type="term" value="F:3-oxoacyl-[acyl-carrier-protein] reductase (NADPH) activity"/>
    <property type="evidence" value="ECO:0007669"/>
    <property type="project" value="UniProtKB-EC"/>
</dbReference>
<dbReference type="InterPro" id="IPR014031">
    <property type="entry name" value="Ketoacyl_synth_C"/>
</dbReference>
<dbReference type="InterPro" id="IPR050091">
    <property type="entry name" value="PKS_NRPS_Biosynth_Enz"/>
</dbReference>
<evidence type="ECO:0000256" key="13">
    <source>
        <dbReference type="ARBA" id="ARBA00023388"/>
    </source>
</evidence>
<keyword evidence="6" id="KW-0521">NADP</keyword>
<evidence type="ECO:0000256" key="50">
    <source>
        <dbReference type="PROSITE-ProRule" id="PRU01363"/>
    </source>
</evidence>
<evidence type="ECO:0000256" key="15">
    <source>
        <dbReference type="ARBA" id="ARBA00023398"/>
    </source>
</evidence>
<dbReference type="UniPathway" id="UPA00094"/>
<dbReference type="InterPro" id="IPR011032">
    <property type="entry name" value="GroES-like_sf"/>
</dbReference>
<dbReference type="Gene3D" id="1.10.1200.10">
    <property type="entry name" value="ACP-like"/>
    <property type="match status" value="1"/>
</dbReference>
<dbReference type="SMART" id="SM00822">
    <property type="entry name" value="PKS_KR"/>
    <property type="match status" value="1"/>
</dbReference>
<evidence type="ECO:0000256" key="9">
    <source>
        <dbReference type="ARBA" id="ARBA00023315"/>
    </source>
</evidence>
<comment type="catalytic activity">
    <reaction evidence="46">
        <text>3-oxooctanoyl-[ACP] + NADPH + H(+) = (3R)-hydroxyoctanoyl-[ACP] + NADP(+)</text>
        <dbReference type="Rhea" id="RHEA:41840"/>
        <dbReference type="Rhea" id="RHEA-COMP:9633"/>
        <dbReference type="Rhea" id="RHEA-COMP:9634"/>
        <dbReference type="ChEBI" id="CHEBI:15378"/>
        <dbReference type="ChEBI" id="CHEBI:57783"/>
        <dbReference type="ChEBI" id="CHEBI:58349"/>
        <dbReference type="ChEBI" id="CHEBI:78460"/>
        <dbReference type="ChEBI" id="CHEBI:78461"/>
    </reaction>
    <physiologicalReaction direction="left-to-right" evidence="46">
        <dbReference type="Rhea" id="RHEA:41841"/>
    </physiologicalReaction>
</comment>
<reference evidence="55" key="1">
    <citation type="submission" date="2021-02" db="EMBL/GenBank/DDBJ databases">
        <authorList>
            <person name="Nowell W R."/>
        </authorList>
    </citation>
    <scope>NUCLEOTIDE SEQUENCE</scope>
</reference>
<dbReference type="Pfam" id="PF08659">
    <property type="entry name" value="KR"/>
    <property type="match status" value="1"/>
</dbReference>
<evidence type="ECO:0000256" key="23">
    <source>
        <dbReference type="ARBA" id="ARBA00047440"/>
    </source>
</evidence>
<dbReference type="Gene3D" id="3.30.70.3290">
    <property type="match status" value="1"/>
</dbReference>
<evidence type="ECO:0000256" key="22">
    <source>
        <dbReference type="ARBA" id="ARBA00047400"/>
    </source>
</evidence>
<dbReference type="GO" id="GO:0019171">
    <property type="term" value="F:(3R)-hydroxyacyl-[acyl-carrier-protein] dehydratase activity"/>
    <property type="evidence" value="ECO:0007669"/>
    <property type="project" value="UniProtKB-EC"/>
</dbReference>
<comment type="catalytic activity">
    <reaction evidence="32">
        <text>(2E)-dodecenoyl-[ACP] + NADPH + H(+) = dodecanoyl-[ACP] + NADP(+)</text>
        <dbReference type="Rhea" id="RHEA:41880"/>
        <dbReference type="Rhea" id="RHEA-COMP:9643"/>
        <dbReference type="Rhea" id="RHEA-COMP:9644"/>
        <dbReference type="ChEBI" id="CHEBI:15378"/>
        <dbReference type="ChEBI" id="CHEBI:57783"/>
        <dbReference type="ChEBI" id="CHEBI:58349"/>
        <dbReference type="ChEBI" id="CHEBI:65264"/>
        <dbReference type="ChEBI" id="CHEBI:78472"/>
    </reaction>
    <physiologicalReaction direction="left-to-right" evidence="32">
        <dbReference type="Rhea" id="RHEA:41881"/>
    </physiologicalReaction>
</comment>
<evidence type="ECO:0000256" key="25">
    <source>
        <dbReference type="ARBA" id="ARBA00047500"/>
    </source>
</evidence>
<evidence type="ECO:0000256" key="10">
    <source>
        <dbReference type="ARBA" id="ARBA00023332"/>
    </source>
</evidence>
<dbReference type="InterPro" id="IPR016036">
    <property type="entry name" value="Malonyl_transacylase_ACP-bd"/>
</dbReference>
<evidence type="ECO:0000256" key="36">
    <source>
        <dbReference type="ARBA" id="ARBA00048571"/>
    </source>
</evidence>
<comment type="catalytic activity">
    <reaction evidence="11">
        <text>(3R)-hydroxydodecanoyl-[ACP] = (2E)-dodecenoyl-[ACP] + H2O</text>
        <dbReference type="Rhea" id="RHEA:41876"/>
        <dbReference type="Rhea" id="RHEA-COMP:9642"/>
        <dbReference type="Rhea" id="RHEA-COMP:9643"/>
        <dbReference type="ChEBI" id="CHEBI:15377"/>
        <dbReference type="ChEBI" id="CHEBI:78470"/>
        <dbReference type="ChEBI" id="CHEBI:78472"/>
    </reaction>
    <physiologicalReaction direction="left-to-right" evidence="11">
        <dbReference type="Rhea" id="RHEA:41877"/>
    </physiologicalReaction>
</comment>
<comment type="catalytic activity">
    <reaction evidence="18">
        <text>(3R)-hydroxybutanoyl-[ACP] = (2E)-butenoyl-[ACP] + H2O</text>
        <dbReference type="Rhea" id="RHEA:41808"/>
        <dbReference type="Rhea" id="RHEA-COMP:9626"/>
        <dbReference type="Rhea" id="RHEA-COMP:9627"/>
        <dbReference type="ChEBI" id="CHEBI:15377"/>
        <dbReference type="ChEBI" id="CHEBI:78451"/>
        <dbReference type="ChEBI" id="CHEBI:78453"/>
    </reaction>
    <physiologicalReaction direction="left-to-right" evidence="18">
        <dbReference type="Rhea" id="RHEA:41809"/>
    </physiologicalReaction>
</comment>
<comment type="catalytic activity">
    <reaction evidence="43">
        <text>(2E)-tetradecenoyl-[ACP] + NADPH + H(+) = tetradecanoyl-[ACP] + NADP(+)</text>
        <dbReference type="Rhea" id="RHEA:41896"/>
        <dbReference type="Rhea" id="RHEA-COMP:9647"/>
        <dbReference type="Rhea" id="RHEA-COMP:9648"/>
        <dbReference type="ChEBI" id="CHEBI:15378"/>
        <dbReference type="ChEBI" id="CHEBI:57783"/>
        <dbReference type="ChEBI" id="CHEBI:58349"/>
        <dbReference type="ChEBI" id="CHEBI:78475"/>
        <dbReference type="ChEBI" id="CHEBI:78477"/>
    </reaction>
    <physiologicalReaction direction="left-to-right" evidence="43">
        <dbReference type="Rhea" id="RHEA:41897"/>
    </physiologicalReaction>
</comment>
<comment type="catalytic activity">
    <reaction evidence="24">
        <text>tetradecanoyl-[ACP] + malonyl-[ACP] + H(+) = 3-oxohexadecanoyl-[ACP] + holo-[ACP] + CO2</text>
        <dbReference type="Rhea" id="RHEA:41900"/>
        <dbReference type="Rhea" id="RHEA-COMP:9623"/>
        <dbReference type="Rhea" id="RHEA-COMP:9648"/>
        <dbReference type="Rhea" id="RHEA-COMP:9649"/>
        <dbReference type="Rhea" id="RHEA-COMP:9685"/>
        <dbReference type="ChEBI" id="CHEBI:15378"/>
        <dbReference type="ChEBI" id="CHEBI:16526"/>
        <dbReference type="ChEBI" id="CHEBI:64479"/>
        <dbReference type="ChEBI" id="CHEBI:78449"/>
        <dbReference type="ChEBI" id="CHEBI:78477"/>
        <dbReference type="ChEBI" id="CHEBI:78478"/>
    </reaction>
    <physiologicalReaction direction="left-to-right" evidence="24">
        <dbReference type="Rhea" id="RHEA:41901"/>
    </physiologicalReaction>
</comment>
<feature type="region of interest" description="Disordered" evidence="51">
    <location>
        <begin position="1998"/>
        <end position="2017"/>
    </location>
</feature>
<dbReference type="SUPFAM" id="SSF53474">
    <property type="entry name" value="alpha/beta-Hydrolases"/>
    <property type="match status" value="1"/>
</dbReference>
<comment type="catalytic activity">
    <reaction evidence="29">
        <text>3-oxobutanoyl-[ACP] + NADPH + H(+) = (3R)-hydroxybutanoyl-[ACP] + NADP(+)</text>
        <dbReference type="Rhea" id="RHEA:41804"/>
        <dbReference type="Rhea" id="RHEA-COMP:9625"/>
        <dbReference type="Rhea" id="RHEA-COMP:9626"/>
        <dbReference type="ChEBI" id="CHEBI:15378"/>
        <dbReference type="ChEBI" id="CHEBI:57783"/>
        <dbReference type="ChEBI" id="CHEBI:58349"/>
        <dbReference type="ChEBI" id="CHEBI:78450"/>
        <dbReference type="ChEBI" id="CHEBI:78451"/>
    </reaction>
    <physiologicalReaction direction="left-to-right" evidence="29">
        <dbReference type="Rhea" id="RHEA:41805"/>
    </physiologicalReaction>
</comment>
<dbReference type="PROSITE" id="PS50075">
    <property type="entry name" value="CARRIER"/>
    <property type="match status" value="1"/>
</dbReference>
<evidence type="ECO:0000256" key="14">
    <source>
        <dbReference type="ARBA" id="ARBA00023394"/>
    </source>
</evidence>
<evidence type="ECO:0000256" key="26">
    <source>
        <dbReference type="ARBA" id="ARBA00047578"/>
    </source>
</evidence>
<comment type="catalytic activity">
    <reaction evidence="35">
        <text>a fatty acyl-[ACP] + malonyl-[ACP] + H(+) = a 3-oxoacyl-[ACP] + holo-[ACP] + CO2</text>
        <dbReference type="Rhea" id="RHEA:22836"/>
        <dbReference type="Rhea" id="RHEA-COMP:9623"/>
        <dbReference type="Rhea" id="RHEA-COMP:9685"/>
        <dbReference type="Rhea" id="RHEA-COMP:9916"/>
        <dbReference type="Rhea" id="RHEA-COMP:14125"/>
        <dbReference type="ChEBI" id="CHEBI:15378"/>
        <dbReference type="ChEBI" id="CHEBI:16526"/>
        <dbReference type="ChEBI" id="CHEBI:64479"/>
        <dbReference type="ChEBI" id="CHEBI:78449"/>
        <dbReference type="ChEBI" id="CHEBI:78776"/>
        <dbReference type="ChEBI" id="CHEBI:138651"/>
        <dbReference type="EC" id="2.3.1.41"/>
    </reaction>
    <physiologicalReaction direction="left-to-right" evidence="35">
        <dbReference type="Rhea" id="RHEA:22837"/>
    </physiologicalReaction>
</comment>
<evidence type="ECO:0000256" key="46">
    <source>
        <dbReference type="ARBA" id="ARBA00049422"/>
    </source>
</evidence>
<comment type="catalytic activity">
    <reaction evidence="15">
        <text>(3R)-hydroxytetradecanoyl-[ACP] = (2E)-tetradecenoyl-[ACP] + H2O</text>
        <dbReference type="Rhea" id="RHEA:41892"/>
        <dbReference type="Rhea" id="RHEA-COMP:9646"/>
        <dbReference type="Rhea" id="RHEA-COMP:9647"/>
        <dbReference type="ChEBI" id="CHEBI:15377"/>
        <dbReference type="ChEBI" id="CHEBI:78474"/>
        <dbReference type="ChEBI" id="CHEBI:78475"/>
    </reaction>
    <physiologicalReaction direction="left-to-right" evidence="15">
        <dbReference type="Rhea" id="RHEA:41893"/>
    </physiologicalReaction>
</comment>
<evidence type="ECO:0000256" key="20">
    <source>
        <dbReference type="ARBA" id="ARBA00047300"/>
    </source>
</evidence>
<evidence type="ECO:0000256" key="40">
    <source>
        <dbReference type="ARBA" id="ARBA00048935"/>
    </source>
</evidence>
<comment type="catalytic activity">
    <reaction evidence="38">
        <text>holo-[ACP] + acetyl-CoA = acetyl-[ACP] + CoA</text>
        <dbReference type="Rhea" id="RHEA:41788"/>
        <dbReference type="Rhea" id="RHEA-COMP:9621"/>
        <dbReference type="Rhea" id="RHEA-COMP:9685"/>
        <dbReference type="ChEBI" id="CHEBI:57287"/>
        <dbReference type="ChEBI" id="CHEBI:57288"/>
        <dbReference type="ChEBI" id="CHEBI:64479"/>
        <dbReference type="ChEBI" id="CHEBI:78446"/>
        <dbReference type="EC" id="2.3.1.38"/>
    </reaction>
    <physiologicalReaction direction="left-to-right" evidence="38">
        <dbReference type="Rhea" id="RHEA:41789"/>
    </physiologicalReaction>
</comment>
<gene>
    <name evidence="55" type="ORF">RFH988_LOCUS4051</name>
</gene>
<dbReference type="GO" id="GO:0044550">
    <property type="term" value="P:secondary metabolite biosynthetic process"/>
    <property type="evidence" value="ECO:0007669"/>
    <property type="project" value="UniProtKB-ARBA"/>
</dbReference>
<dbReference type="Pfam" id="PF00698">
    <property type="entry name" value="Acyl_transf_1"/>
    <property type="match status" value="1"/>
</dbReference>
<comment type="catalytic activity">
    <reaction evidence="22">
        <text>a (3R)-hydroxyacyl-[ACP] + NADP(+) = a 3-oxoacyl-[ACP] + NADPH + H(+)</text>
        <dbReference type="Rhea" id="RHEA:17397"/>
        <dbReference type="Rhea" id="RHEA-COMP:9916"/>
        <dbReference type="Rhea" id="RHEA-COMP:9945"/>
        <dbReference type="ChEBI" id="CHEBI:15378"/>
        <dbReference type="ChEBI" id="CHEBI:57783"/>
        <dbReference type="ChEBI" id="CHEBI:58349"/>
        <dbReference type="ChEBI" id="CHEBI:78776"/>
        <dbReference type="ChEBI" id="CHEBI:78827"/>
        <dbReference type="EC" id="1.1.1.100"/>
    </reaction>
    <physiologicalReaction direction="right-to-left" evidence="22">
        <dbReference type="Rhea" id="RHEA:17399"/>
    </physiologicalReaction>
</comment>
<dbReference type="OrthoDB" id="329835at2759"/>
<dbReference type="InterPro" id="IPR014043">
    <property type="entry name" value="Acyl_transferase_dom"/>
</dbReference>
<comment type="pathway">
    <text evidence="1">Lipid metabolism.</text>
</comment>
<dbReference type="InterPro" id="IPR016035">
    <property type="entry name" value="Acyl_Trfase/lysoPLipase"/>
</dbReference>
<dbReference type="SUPFAM" id="SSF51735">
    <property type="entry name" value="NAD(P)-binding Rossmann-fold domains"/>
    <property type="match status" value="2"/>
</dbReference>
<comment type="catalytic activity">
    <reaction evidence="30">
        <text>acetyl-[ACP] + malonyl-[ACP] + H(+) = 3-oxobutanoyl-[ACP] + holo-[ACP] + CO2</text>
        <dbReference type="Rhea" id="RHEA:41800"/>
        <dbReference type="Rhea" id="RHEA-COMP:9621"/>
        <dbReference type="Rhea" id="RHEA-COMP:9623"/>
        <dbReference type="Rhea" id="RHEA-COMP:9625"/>
        <dbReference type="Rhea" id="RHEA-COMP:9685"/>
        <dbReference type="ChEBI" id="CHEBI:15378"/>
        <dbReference type="ChEBI" id="CHEBI:16526"/>
        <dbReference type="ChEBI" id="CHEBI:64479"/>
        <dbReference type="ChEBI" id="CHEBI:78446"/>
        <dbReference type="ChEBI" id="CHEBI:78449"/>
        <dbReference type="ChEBI" id="CHEBI:78450"/>
    </reaction>
    <physiologicalReaction direction="left-to-right" evidence="30">
        <dbReference type="Rhea" id="RHEA:41801"/>
    </physiologicalReaction>
</comment>
<organism evidence="55 56">
    <name type="scientific">Rotaria sordida</name>
    <dbReference type="NCBI Taxonomy" id="392033"/>
    <lineage>
        <taxon>Eukaryota</taxon>
        <taxon>Metazoa</taxon>
        <taxon>Spiralia</taxon>
        <taxon>Gnathifera</taxon>
        <taxon>Rotifera</taxon>
        <taxon>Eurotatoria</taxon>
        <taxon>Bdelloidea</taxon>
        <taxon>Philodinida</taxon>
        <taxon>Philodinidae</taxon>
        <taxon>Rotaria</taxon>
    </lineage>
</organism>
<dbReference type="SMART" id="SM00827">
    <property type="entry name" value="PKS_AT"/>
    <property type="match status" value="1"/>
</dbReference>
<dbReference type="InterPro" id="IPR001031">
    <property type="entry name" value="Thioesterase"/>
</dbReference>
<protein>
    <recommendedName>
        <fullName evidence="57">Polyketide synthase</fullName>
    </recommendedName>
</protein>
<evidence type="ECO:0000256" key="11">
    <source>
        <dbReference type="ARBA" id="ARBA00023351"/>
    </source>
</evidence>
<dbReference type="InterPro" id="IPR013968">
    <property type="entry name" value="PKS_KR"/>
</dbReference>
<comment type="catalytic activity">
    <reaction evidence="21">
        <text>hexanoyl-[ACP] + malonyl-[ACP] + H(+) = 3-oxooctanoyl-[ACP] + holo-[ACP] + CO2</text>
        <dbReference type="Rhea" id="RHEA:41836"/>
        <dbReference type="Rhea" id="RHEA-COMP:9623"/>
        <dbReference type="Rhea" id="RHEA-COMP:9632"/>
        <dbReference type="Rhea" id="RHEA-COMP:9633"/>
        <dbReference type="Rhea" id="RHEA-COMP:9685"/>
        <dbReference type="ChEBI" id="CHEBI:15378"/>
        <dbReference type="ChEBI" id="CHEBI:16526"/>
        <dbReference type="ChEBI" id="CHEBI:64479"/>
        <dbReference type="ChEBI" id="CHEBI:78449"/>
        <dbReference type="ChEBI" id="CHEBI:78459"/>
        <dbReference type="ChEBI" id="CHEBI:78460"/>
    </reaction>
    <physiologicalReaction direction="left-to-right" evidence="21">
        <dbReference type="Rhea" id="RHEA:41837"/>
    </physiologicalReaction>
</comment>
<dbReference type="Pfam" id="PF02801">
    <property type="entry name" value="Ketoacyl-synt_C"/>
    <property type="match status" value="1"/>
</dbReference>
<comment type="catalytic activity">
    <reaction evidence="33">
        <text>tetradecanoyl-[ACP] + H2O = tetradecanoate + holo-[ACP] + H(+)</text>
        <dbReference type="Rhea" id="RHEA:30123"/>
        <dbReference type="Rhea" id="RHEA-COMP:9648"/>
        <dbReference type="Rhea" id="RHEA-COMP:9685"/>
        <dbReference type="ChEBI" id="CHEBI:15377"/>
        <dbReference type="ChEBI" id="CHEBI:15378"/>
        <dbReference type="ChEBI" id="CHEBI:30807"/>
        <dbReference type="ChEBI" id="CHEBI:64479"/>
        <dbReference type="ChEBI" id="CHEBI:78477"/>
        <dbReference type="EC" id="3.1.2.14"/>
    </reaction>
    <physiologicalReaction direction="left-to-right" evidence="33">
        <dbReference type="Rhea" id="RHEA:30124"/>
    </physiologicalReaction>
</comment>
<comment type="catalytic activity">
    <reaction evidence="47">
        <text>butanoyl-[ACP] + malonyl-[ACP] + H(+) = 3-oxohexanoyl-[ACP] + holo-[ACP] + CO2</text>
        <dbReference type="Rhea" id="RHEA:41820"/>
        <dbReference type="Rhea" id="RHEA-COMP:9623"/>
        <dbReference type="Rhea" id="RHEA-COMP:9628"/>
        <dbReference type="Rhea" id="RHEA-COMP:9629"/>
        <dbReference type="Rhea" id="RHEA-COMP:9685"/>
        <dbReference type="ChEBI" id="CHEBI:15378"/>
        <dbReference type="ChEBI" id="CHEBI:16526"/>
        <dbReference type="ChEBI" id="CHEBI:64479"/>
        <dbReference type="ChEBI" id="CHEBI:78449"/>
        <dbReference type="ChEBI" id="CHEBI:78454"/>
        <dbReference type="ChEBI" id="CHEBI:78456"/>
    </reaction>
    <physiologicalReaction direction="left-to-right" evidence="47">
        <dbReference type="Rhea" id="RHEA:41821"/>
    </physiologicalReaction>
</comment>
<evidence type="ECO:0000259" key="53">
    <source>
        <dbReference type="PROSITE" id="PS52004"/>
    </source>
</evidence>
<evidence type="ECO:0000256" key="17">
    <source>
        <dbReference type="ARBA" id="ARBA00023401"/>
    </source>
</evidence>
<dbReference type="InterPro" id="IPR029058">
    <property type="entry name" value="AB_hydrolase_fold"/>
</dbReference>
<dbReference type="GO" id="GO:0141148">
    <property type="term" value="F:enoyl-[acyl-carrier-protein] reductase (NADPH) activity"/>
    <property type="evidence" value="ECO:0007669"/>
    <property type="project" value="UniProtKB-EC"/>
</dbReference>
<dbReference type="GO" id="GO:0031177">
    <property type="term" value="F:phosphopantetheine binding"/>
    <property type="evidence" value="ECO:0007669"/>
    <property type="project" value="InterPro"/>
</dbReference>
<comment type="catalytic activity">
    <reaction evidence="26">
        <text>dodecanoyl-[ACP] + malonyl-[ACP] + H(+) = 3-oxotetradecanoyl-[ACP] + holo-[ACP] + CO2</text>
        <dbReference type="Rhea" id="RHEA:41884"/>
        <dbReference type="Rhea" id="RHEA-COMP:9623"/>
        <dbReference type="Rhea" id="RHEA-COMP:9644"/>
        <dbReference type="Rhea" id="RHEA-COMP:9645"/>
        <dbReference type="Rhea" id="RHEA-COMP:9685"/>
        <dbReference type="ChEBI" id="CHEBI:15378"/>
        <dbReference type="ChEBI" id="CHEBI:16526"/>
        <dbReference type="ChEBI" id="CHEBI:64479"/>
        <dbReference type="ChEBI" id="CHEBI:65264"/>
        <dbReference type="ChEBI" id="CHEBI:78449"/>
        <dbReference type="ChEBI" id="CHEBI:78473"/>
    </reaction>
    <physiologicalReaction direction="left-to-right" evidence="26">
        <dbReference type="Rhea" id="RHEA:41885"/>
    </physiologicalReaction>
</comment>
<dbReference type="InterPro" id="IPR032821">
    <property type="entry name" value="PKS_assoc"/>
</dbReference>
<evidence type="ECO:0000256" key="34">
    <source>
        <dbReference type="ARBA" id="ARBA00048420"/>
    </source>
</evidence>
<dbReference type="PROSITE" id="PS52004">
    <property type="entry name" value="KS3_2"/>
    <property type="match status" value="1"/>
</dbReference>
<dbReference type="Pfam" id="PF00107">
    <property type="entry name" value="ADH_zinc_N"/>
    <property type="match status" value="1"/>
</dbReference>
<evidence type="ECO:0000256" key="37">
    <source>
        <dbReference type="ARBA" id="ARBA00048650"/>
    </source>
</evidence>
<dbReference type="EMBL" id="CAJNOO010000102">
    <property type="protein sequence ID" value="CAF0803706.1"/>
    <property type="molecule type" value="Genomic_DNA"/>
</dbReference>
<dbReference type="SUPFAM" id="SSF55048">
    <property type="entry name" value="Probable ACP-binding domain of malonyl-CoA ACP transacylase"/>
    <property type="match status" value="1"/>
</dbReference>
<comment type="caution">
    <text evidence="55">The sequence shown here is derived from an EMBL/GenBank/DDBJ whole genome shotgun (WGS) entry which is preliminary data.</text>
</comment>
<dbReference type="Gene3D" id="3.40.366.10">
    <property type="entry name" value="Malonyl-Coenzyme A Acyl Carrier Protein, domain 2"/>
    <property type="match status" value="1"/>
</dbReference>
<evidence type="ECO:0000256" key="16">
    <source>
        <dbReference type="ARBA" id="ARBA00023399"/>
    </source>
</evidence>
<dbReference type="PROSITE" id="PS00606">
    <property type="entry name" value="KS3_1"/>
    <property type="match status" value="1"/>
</dbReference>
<name>A0A813SRL3_9BILA</name>
<dbReference type="InterPro" id="IPR057326">
    <property type="entry name" value="KR_dom"/>
</dbReference>
<dbReference type="InterPro" id="IPR016039">
    <property type="entry name" value="Thiolase-like"/>
</dbReference>
<evidence type="ECO:0000256" key="7">
    <source>
        <dbReference type="ARBA" id="ARBA00022898"/>
    </source>
</evidence>
<dbReference type="PANTHER" id="PTHR43775:SF37">
    <property type="entry name" value="SI:DKEY-61P9.11"/>
    <property type="match status" value="1"/>
</dbReference>
<comment type="catalytic activity">
    <reaction evidence="49">
        <text>octanoyl-[ACP] + malonyl-[ACP] + H(+) = 3-oxodecanoyl-[ACP] + holo-[ACP] + CO2</text>
        <dbReference type="Rhea" id="RHEA:41852"/>
        <dbReference type="Rhea" id="RHEA-COMP:9623"/>
        <dbReference type="Rhea" id="RHEA-COMP:9636"/>
        <dbReference type="Rhea" id="RHEA-COMP:9637"/>
        <dbReference type="Rhea" id="RHEA-COMP:9685"/>
        <dbReference type="ChEBI" id="CHEBI:15378"/>
        <dbReference type="ChEBI" id="CHEBI:16526"/>
        <dbReference type="ChEBI" id="CHEBI:64479"/>
        <dbReference type="ChEBI" id="CHEBI:78449"/>
        <dbReference type="ChEBI" id="CHEBI:78463"/>
        <dbReference type="ChEBI" id="CHEBI:78464"/>
    </reaction>
    <physiologicalReaction direction="left-to-right" evidence="49">
        <dbReference type="Rhea" id="RHEA:41853"/>
    </physiologicalReaction>
</comment>
<dbReference type="SMART" id="SM00826">
    <property type="entry name" value="PKS_DH"/>
    <property type="match status" value="1"/>
</dbReference>
<dbReference type="InterPro" id="IPR020806">
    <property type="entry name" value="PKS_PP-bd"/>
</dbReference>
<evidence type="ECO:0000313" key="56">
    <source>
        <dbReference type="Proteomes" id="UP000663882"/>
    </source>
</evidence>
<dbReference type="InterPro" id="IPR014030">
    <property type="entry name" value="Ketoacyl_synth_N"/>
</dbReference>
<dbReference type="Gene3D" id="3.10.129.110">
    <property type="entry name" value="Polyketide synthase dehydratase"/>
    <property type="match status" value="1"/>
</dbReference>
<comment type="catalytic activity">
    <reaction evidence="23">
        <text>3-oxodecanoyl-[ACP] + NADPH + H(+) = (3R)-hydroxydecanoyl-[ACP] + NADP(+)</text>
        <dbReference type="Rhea" id="RHEA:41856"/>
        <dbReference type="Rhea" id="RHEA-COMP:9637"/>
        <dbReference type="Rhea" id="RHEA-COMP:9638"/>
        <dbReference type="ChEBI" id="CHEBI:15378"/>
        <dbReference type="ChEBI" id="CHEBI:57783"/>
        <dbReference type="ChEBI" id="CHEBI:58349"/>
        <dbReference type="ChEBI" id="CHEBI:78464"/>
        <dbReference type="ChEBI" id="CHEBI:78466"/>
    </reaction>
    <physiologicalReaction direction="left-to-right" evidence="23">
        <dbReference type="Rhea" id="RHEA:41857"/>
    </physiologicalReaction>
</comment>
<comment type="catalytic activity">
    <reaction evidence="41">
        <text>(2E)-octadecenoyl-[ACP] + NADPH + H(+) = octadecanoyl-[ACP] + NADP(+)</text>
        <dbReference type="Rhea" id="RHEA:41928"/>
        <dbReference type="Rhea" id="RHEA-COMP:9655"/>
        <dbReference type="Rhea" id="RHEA-COMP:9656"/>
        <dbReference type="ChEBI" id="CHEBI:15378"/>
        <dbReference type="ChEBI" id="CHEBI:57783"/>
        <dbReference type="ChEBI" id="CHEBI:58349"/>
        <dbReference type="ChEBI" id="CHEBI:78489"/>
        <dbReference type="ChEBI" id="CHEBI:78495"/>
    </reaction>
    <physiologicalReaction direction="left-to-right" evidence="41">
        <dbReference type="Rhea" id="RHEA:41929"/>
    </physiologicalReaction>
</comment>
<comment type="catalytic activity">
    <reaction evidence="13">
        <text>(3R)-hydroxydecanoyl-[ACP] = (2E)-decenoyl-[ACP] + H2O</text>
        <dbReference type="Rhea" id="RHEA:41860"/>
        <dbReference type="Rhea" id="RHEA-COMP:9638"/>
        <dbReference type="Rhea" id="RHEA-COMP:9639"/>
        <dbReference type="ChEBI" id="CHEBI:15377"/>
        <dbReference type="ChEBI" id="CHEBI:78466"/>
        <dbReference type="ChEBI" id="CHEBI:78467"/>
    </reaction>
    <physiologicalReaction direction="left-to-right" evidence="13">
        <dbReference type="Rhea" id="RHEA:41861"/>
    </physiologicalReaction>
</comment>
<comment type="catalytic activity">
    <reaction evidence="12">
        <text>(3R)-hydroxyhexanoyl-[ACP] = (2E)-hexenoyl-[ACP] + H2O</text>
        <dbReference type="Rhea" id="RHEA:41828"/>
        <dbReference type="Rhea" id="RHEA-COMP:9630"/>
        <dbReference type="Rhea" id="RHEA-COMP:9631"/>
        <dbReference type="ChEBI" id="CHEBI:15377"/>
        <dbReference type="ChEBI" id="CHEBI:78457"/>
        <dbReference type="ChEBI" id="CHEBI:78458"/>
    </reaction>
    <physiologicalReaction direction="left-to-right" evidence="12">
        <dbReference type="Rhea" id="RHEA:41829"/>
    </physiologicalReaction>
</comment>
<dbReference type="SMART" id="SM00823">
    <property type="entry name" value="PKS_PP"/>
    <property type="match status" value="1"/>
</dbReference>
<comment type="catalytic activity">
    <reaction evidence="31">
        <text>hexadecanoyl-[ACP] + malonyl-[ACP] + H(+) = 3-oxooctadecanoyl-[ACP] + holo-[ACP] + CO2</text>
        <dbReference type="Rhea" id="RHEA:41916"/>
        <dbReference type="Rhea" id="RHEA-COMP:9623"/>
        <dbReference type="Rhea" id="RHEA-COMP:9652"/>
        <dbReference type="Rhea" id="RHEA-COMP:9653"/>
        <dbReference type="Rhea" id="RHEA-COMP:9685"/>
        <dbReference type="ChEBI" id="CHEBI:15378"/>
        <dbReference type="ChEBI" id="CHEBI:16526"/>
        <dbReference type="ChEBI" id="CHEBI:64479"/>
        <dbReference type="ChEBI" id="CHEBI:78449"/>
        <dbReference type="ChEBI" id="CHEBI:78483"/>
        <dbReference type="ChEBI" id="CHEBI:78487"/>
    </reaction>
    <physiologicalReaction direction="left-to-right" evidence="31">
        <dbReference type="Rhea" id="RHEA:41917"/>
    </physiologicalReaction>
</comment>
<dbReference type="Gene3D" id="3.40.50.720">
    <property type="entry name" value="NAD(P)-binding Rossmann-like Domain"/>
    <property type="match status" value="2"/>
</dbReference>
<dbReference type="GO" id="GO:0004313">
    <property type="term" value="F:[acyl-carrier-protein] S-acetyltransferase activity"/>
    <property type="evidence" value="ECO:0007669"/>
    <property type="project" value="UniProtKB-EC"/>
</dbReference>
<evidence type="ECO:0000256" key="30">
    <source>
        <dbReference type="ARBA" id="ARBA00047961"/>
    </source>
</evidence>
<comment type="catalytic activity">
    <reaction evidence="16">
        <text>(3R)-hydroxyoctadecanoyl-[ACP] = (2E)-octadecenoyl-[ACP] + H2O</text>
        <dbReference type="Rhea" id="RHEA:41924"/>
        <dbReference type="Rhea" id="RHEA-COMP:9654"/>
        <dbReference type="Rhea" id="RHEA-COMP:9655"/>
        <dbReference type="ChEBI" id="CHEBI:15377"/>
        <dbReference type="ChEBI" id="CHEBI:78488"/>
        <dbReference type="ChEBI" id="CHEBI:78489"/>
    </reaction>
    <physiologicalReaction direction="left-to-right" evidence="16">
        <dbReference type="Rhea" id="RHEA:41925"/>
    </physiologicalReaction>
</comment>
<dbReference type="Pfam" id="PF16197">
    <property type="entry name" value="KAsynt_C_assoc"/>
    <property type="match status" value="1"/>
</dbReference>
<evidence type="ECO:0000256" key="33">
    <source>
        <dbReference type="ARBA" id="ARBA00048289"/>
    </source>
</evidence>
<dbReference type="CDD" id="cd05195">
    <property type="entry name" value="enoyl_red"/>
    <property type="match status" value="1"/>
</dbReference>
<evidence type="ECO:0000256" key="28">
    <source>
        <dbReference type="ARBA" id="ARBA00047897"/>
    </source>
</evidence>
<evidence type="ECO:0000256" key="29">
    <source>
        <dbReference type="ARBA" id="ARBA00047953"/>
    </source>
</evidence>
<evidence type="ECO:0000256" key="49">
    <source>
        <dbReference type="ARBA" id="ARBA00049533"/>
    </source>
</evidence>
<dbReference type="InterPro" id="IPR049552">
    <property type="entry name" value="PKS_DH_N"/>
</dbReference>
<evidence type="ECO:0000256" key="1">
    <source>
        <dbReference type="ARBA" id="ARBA00005189"/>
    </source>
</evidence>
<evidence type="ECO:0000256" key="47">
    <source>
        <dbReference type="ARBA" id="ARBA00049449"/>
    </source>
</evidence>
<evidence type="ECO:0000256" key="19">
    <source>
        <dbReference type="ARBA" id="ARBA00023442"/>
    </source>
</evidence>
<evidence type="ECO:0000259" key="52">
    <source>
        <dbReference type="PROSITE" id="PS50075"/>
    </source>
</evidence>
<evidence type="ECO:0000256" key="24">
    <source>
        <dbReference type="ARBA" id="ARBA00047451"/>
    </source>
</evidence>
<feature type="active site" description="Proton donor; for dehydratase activity" evidence="50">
    <location>
        <position position="1236"/>
    </location>
</feature>
<keyword evidence="3" id="KW-0597">Phosphoprotein</keyword>
<evidence type="ECO:0000256" key="39">
    <source>
        <dbReference type="ARBA" id="ARBA00048704"/>
    </source>
</evidence>
<dbReference type="InterPro" id="IPR036736">
    <property type="entry name" value="ACP-like_sf"/>
</dbReference>
<comment type="catalytic activity">
    <reaction evidence="10">
        <text>(3R)-hydroxyoctanoyl-[ACP] = (2E)-octenoyl-[ACP] + H2O</text>
        <dbReference type="Rhea" id="RHEA:41844"/>
        <dbReference type="Rhea" id="RHEA-COMP:9634"/>
        <dbReference type="Rhea" id="RHEA-COMP:9635"/>
        <dbReference type="ChEBI" id="CHEBI:15377"/>
        <dbReference type="ChEBI" id="CHEBI:78461"/>
        <dbReference type="ChEBI" id="CHEBI:78462"/>
    </reaction>
    <physiologicalReaction direction="left-to-right" evidence="10">
        <dbReference type="Rhea" id="RHEA:41845"/>
    </physiologicalReaction>
</comment>
<dbReference type="Pfam" id="PF00550">
    <property type="entry name" value="PP-binding"/>
    <property type="match status" value="1"/>
</dbReference>
<evidence type="ECO:0000256" key="12">
    <source>
        <dbReference type="ARBA" id="ARBA00023373"/>
    </source>
</evidence>
<dbReference type="InterPro" id="IPR013149">
    <property type="entry name" value="ADH-like_C"/>
</dbReference>
<comment type="catalytic activity">
    <reaction evidence="20">
        <text>3-oxooctadecanoyl-[ACP] + NADPH + H(+) = (3R)-hydroxyoctadecanoyl-[ACP] + NADP(+)</text>
        <dbReference type="Rhea" id="RHEA:41920"/>
        <dbReference type="Rhea" id="RHEA-COMP:9653"/>
        <dbReference type="Rhea" id="RHEA-COMP:9654"/>
        <dbReference type="ChEBI" id="CHEBI:15378"/>
        <dbReference type="ChEBI" id="CHEBI:57783"/>
        <dbReference type="ChEBI" id="CHEBI:58349"/>
        <dbReference type="ChEBI" id="CHEBI:78487"/>
        <dbReference type="ChEBI" id="CHEBI:78488"/>
    </reaction>
    <physiologicalReaction direction="left-to-right" evidence="20">
        <dbReference type="Rhea" id="RHEA:41921"/>
    </physiologicalReaction>
</comment>
<evidence type="ECO:0000259" key="54">
    <source>
        <dbReference type="PROSITE" id="PS52019"/>
    </source>
</evidence>
<feature type="region of interest" description="C-terminal hotdog fold" evidence="50">
    <location>
        <begin position="1173"/>
        <end position="1341"/>
    </location>
</feature>
<evidence type="ECO:0000256" key="18">
    <source>
        <dbReference type="ARBA" id="ARBA00023402"/>
    </source>
</evidence>
<dbReference type="PROSITE" id="PS52019">
    <property type="entry name" value="PKS_MFAS_DH"/>
    <property type="match status" value="1"/>
</dbReference>
<keyword evidence="5" id="KW-0702">S-nitrosylation</keyword>
<comment type="catalytic activity">
    <reaction evidence="37">
        <text>a 2,3-saturated acyl-[ACP] + NADP(+) = a (2E)-enoyl-[ACP] + NADPH + H(+)</text>
        <dbReference type="Rhea" id="RHEA:22564"/>
        <dbReference type="Rhea" id="RHEA-COMP:9925"/>
        <dbReference type="Rhea" id="RHEA-COMP:9926"/>
        <dbReference type="ChEBI" id="CHEBI:15378"/>
        <dbReference type="ChEBI" id="CHEBI:57783"/>
        <dbReference type="ChEBI" id="CHEBI:58349"/>
        <dbReference type="ChEBI" id="CHEBI:78784"/>
        <dbReference type="ChEBI" id="CHEBI:78785"/>
        <dbReference type="EC" id="1.3.1.39"/>
    </reaction>
    <physiologicalReaction direction="right-to-left" evidence="37">
        <dbReference type="Rhea" id="RHEA:22566"/>
    </physiologicalReaction>
</comment>
<evidence type="ECO:0000256" key="8">
    <source>
        <dbReference type="ARBA" id="ARBA00023268"/>
    </source>
</evidence>
<feature type="region of interest" description="N-terminal hotdog fold" evidence="50">
    <location>
        <begin position="987"/>
        <end position="1145"/>
    </location>
</feature>
<dbReference type="Pfam" id="PF00109">
    <property type="entry name" value="ketoacyl-synt"/>
    <property type="match status" value="1"/>
</dbReference>
<comment type="catalytic activity">
    <reaction evidence="45">
        <text>3-oxohexadecanoyl-[ACP] + NADPH + H(+) = (3R)-hydroxyhexadecanoyl-[ACP] + NADP(+)</text>
        <dbReference type="Rhea" id="RHEA:41904"/>
        <dbReference type="Rhea" id="RHEA-COMP:9649"/>
        <dbReference type="Rhea" id="RHEA-COMP:9650"/>
        <dbReference type="ChEBI" id="CHEBI:15378"/>
        <dbReference type="ChEBI" id="CHEBI:57783"/>
        <dbReference type="ChEBI" id="CHEBI:58349"/>
        <dbReference type="ChEBI" id="CHEBI:78478"/>
        <dbReference type="ChEBI" id="CHEBI:78480"/>
    </reaction>
    <physiologicalReaction direction="left-to-right" evidence="45">
        <dbReference type="Rhea" id="RHEA:41905"/>
    </physiologicalReaction>
</comment>
<dbReference type="SUPFAM" id="SSF47336">
    <property type="entry name" value="ACP-like"/>
    <property type="match status" value="1"/>
</dbReference>
<evidence type="ECO:0000256" key="38">
    <source>
        <dbReference type="ARBA" id="ARBA00048691"/>
    </source>
</evidence>
<keyword evidence="7" id="KW-0663">Pyridoxal phosphate</keyword>
<evidence type="ECO:0000256" key="35">
    <source>
        <dbReference type="ARBA" id="ARBA00048506"/>
    </source>
</evidence>
<dbReference type="Pfam" id="PF14765">
    <property type="entry name" value="PS-DH"/>
    <property type="match status" value="1"/>
</dbReference>
<evidence type="ECO:0000256" key="51">
    <source>
        <dbReference type="SAM" id="MobiDB-lite"/>
    </source>
</evidence>
<comment type="catalytic activity">
    <reaction evidence="48">
        <text>(2E)-decenoyl-[ACP] + NADPH + H(+) = decanoyl-[ACP] + NADP(+)</text>
        <dbReference type="Rhea" id="RHEA:41864"/>
        <dbReference type="Rhea" id="RHEA-COMP:9639"/>
        <dbReference type="Rhea" id="RHEA-COMP:9640"/>
        <dbReference type="ChEBI" id="CHEBI:15378"/>
        <dbReference type="ChEBI" id="CHEBI:57783"/>
        <dbReference type="ChEBI" id="CHEBI:58349"/>
        <dbReference type="ChEBI" id="CHEBI:78467"/>
        <dbReference type="ChEBI" id="CHEBI:78468"/>
    </reaction>
    <physiologicalReaction direction="left-to-right" evidence="48">
        <dbReference type="Rhea" id="RHEA:41865"/>
    </physiologicalReaction>
</comment>
<dbReference type="CDD" id="cd00833">
    <property type="entry name" value="PKS"/>
    <property type="match status" value="1"/>
</dbReference>
<dbReference type="Gene3D" id="3.40.50.1820">
    <property type="entry name" value="alpha/beta hydrolase"/>
    <property type="match status" value="1"/>
</dbReference>
<dbReference type="SUPFAM" id="SSF53901">
    <property type="entry name" value="Thiolase-like"/>
    <property type="match status" value="1"/>
</dbReference>
<dbReference type="Pfam" id="PF21089">
    <property type="entry name" value="PKS_DH_N"/>
    <property type="match status" value="1"/>
</dbReference>
<evidence type="ECO:0000256" key="2">
    <source>
        <dbReference type="ARBA" id="ARBA00022450"/>
    </source>
</evidence>
<accession>A0A813SRL3</accession>
<evidence type="ECO:0000256" key="5">
    <source>
        <dbReference type="ARBA" id="ARBA00022799"/>
    </source>
</evidence>
<dbReference type="InterPro" id="IPR036291">
    <property type="entry name" value="NAD(P)-bd_dom_sf"/>
</dbReference>
<evidence type="ECO:0000256" key="31">
    <source>
        <dbReference type="ARBA" id="ARBA00048051"/>
    </source>
</evidence>
<proteinExistence type="predicted"/>
<dbReference type="SMART" id="SM00825">
    <property type="entry name" value="PKS_KS"/>
    <property type="match status" value="1"/>
</dbReference>
<evidence type="ECO:0000256" key="21">
    <source>
        <dbReference type="ARBA" id="ARBA00047394"/>
    </source>
</evidence>
<dbReference type="Pfam" id="PF00975">
    <property type="entry name" value="Thioesterase"/>
    <property type="match status" value="1"/>
</dbReference>
<dbReference type="InterPro" id="IPR009081">
    <property type="entry name" value="PP-bd_ACP"/>
</dbReference>
<dbReference type="InterPro" id="IPR020843">
    <property type="entry name" value="ER"/>
</dbReference>
<evidence type="ECO:0000256" key="27">
    <source>
        <dbReference type="ARBA" id="ARBA00047810"/>
    </source>
</evidence>
<comment type="catalytic activity">
    <reaction evidence="36">
        <text>3-oxohexanoyl-[ACP] + NADPH + H(+) = (3R)-hydroxyhexanoyl-[ACP] + NADP(+)</text>
        <dbReference type="Rhea" id="RHEA:41824"/>
        <dbReference type="Rhea" id="RHEA-COMP:9629"/>
        <dbReference type="Rhea" id="RHEA-COMP:9630"/>
        <dbReference type="ChEBI" id="CHEBI:15378"/>
        <dbReference type="ChEBI" id="CHEBI:57783"/>
        <dbReference type="ChEBI" id="CHEBI:58349"/>
        <dbReference type="ChEBI" id="CHEBI:78456"/>
        <dbReference type="ChEBI" id="CHEBI:78457"/>
    </reaction>
    <physiologicalReaction direction="left-to-right" evidence="36">
        <dbReference type="Rhea" id="RHEA:41825"/>
    </physiologicalReaction>
</comment>
<comment type="catalytic activity">
    <reaction evidence="27">
        <text>(2E)-hexadecenoyl-[ACP] + NADPH + H(+) = hexadecanoyl-[ACP] + NADP(+)</text>
        <dbReference type="Rhea" id="RHEA:41912"/>
        <dbReference type="Rhea" id="RHEA-COMP:9651"/>
        <dbReference type="Rhea" id="RHEA-COMP:9652"/>
        <dbReference type="ChEBI" id="CHEBI:15378"/>
        <dbReference type="ChEBI" id="CHEBI:57783"/>
        <dbReference type="ChEBI" id="CHEBI:58349"/>
        <dbReference type="ChEBI" id="CHEBI:78481"/>
        <dbReference type="ChEBI" id="CHEBI:78483"/>
    </reaction>
    <physiologicalReaction direction="left-to-right" evidence="27">
        <dbReference type="Rhea" id="RHEA:41913"/>
    </physiologicalReaction>
</comment>
<evidence type="ECO:0000256" key="42">
    <source>
        <dbReference type="ARBA" id="ARBA00049109"/>
    </source>
</evidence>
<comment type="catalytic activity">
    <reaction evidence="17">
        <text>(3R)-hydroxyhexadecanoyl-[ACP] = (2E)-hexadecenoyl-[ACP] + H2O</text>
        <dbReference type="Rhea" id="RHEA:41908"/>
        <dbReference type="Rhea" id="RHEA-COMP:9650"/>
        <dbReference type="Rhea" id="RHEA-COMP:9651"/>
        <dbReference type="ChEBI" id="CHEBI:15377"/>
        <dbReference type="ChEBI" id="CHEBI:78480"/>
        <dbReference type="ChEBI" id="CHEBI:78481"/>
    </reaction>
    <physiologicalReaction direction="left-to-right" evidence="17">
        <dbReference type="Rhea" id="RHEA:41909"/>
    </physiologicalReaction>
</comment>
<comment type="catalytic activity">
    <reaction evidence="40">
        <text>3-oxotetradecanoyl-[ACP] + NADPH + H(+) = (3R)-hydroxytetradecanoyl-[ACP] + NADP(+)</text>
        <dbReference type="Rhea" id="RHEA:41888"/>
        <dbReference type="Rhea" id="RHEA-COMP:9645"/>
        <dbReference type="Rhea" id="RHEA-COMP:9646"/>
        <dbReference type="ChEBI" id="CHEBI:15378"/>
        <dbReference type="ChEBI" id="CHEBI:57783"/>
        <dbReference type="ChEBI" id="CHEBI:58349"/>
        <dbReference type="ChEBI" id="CHEBI:78473"/>
        <dbReference type="ChEBI" id="CHEBI:78474"/>
    </reaction>
    <physiologicalReaction direction="left-to-right" evidence="40">
        <dbReference type="Rhea" id="RHEA:41889"/>
    </physiologicalReaction>
</comment>
<dbReference type="GO" id="GO:0016297">
    <property type="term" value="F:fatty acyl-[ACP] hydrolase activity"/>
    <property type="evidence" value="ECO:0007669"/>
    <property type="project" value="UniProtKB-EC"/>
</dbReference>
<dbReference type="Proteomes" id="UP000663882">
    <property type="component" value="Unassembled WGS sequence"/>
</dbReference>
<keyword evidence="2" id="KW-0596">Phosphopantetheine</keyword>
<evidence type="ECO:0000256" key="45">
    <source>
        <dbReference type="ARBA" id="ARBA00049414"/>
    </source>
</evidence>
<dbReference type="GO" id="GO:0004315">
    <property type="term" value="F:3-oxoacyl-[acyl-carrier-protein] synthase activity"/>
    <property type="evidence" value="ECO:0007669"/>
    <property type="project" value="UniProtKB-EC"/>
</dbReference>
<dbReference type="InterPro" id="IPR018201">
    <property type="entry name" value="Ketoacyl_synth_AS"/>
</dbReference>
<evidence type="ECO:0008006" key="57">
    <source>
        <dbReference type="Google" id="ProtNLM"/>
    </source>
</evidence>
<feature type="domain" description="Ketosynthase family 3 (KS3)" evidence="53">
    <location>
        <begin position="1"/>
        <end position="420"/>
    </location>
</feature>
<dbReference type="InterPro" id="IPR020807">
    <property type="entry name" value="PKS_DH"/>
</dbReference>
<sequence>MIGMACELANGIDAPQSYWNVLKNCIDVGSEIPKERFDVDSYASKFNSNKSFIRRGYFLNDNQLNNFDPSFFGITDGEAMIMDPCHRLLLKKVFHLIEDANYTFDQIRGSRTAVYIGQFTNDHATTIHRTKIEDRTLMGPNISLYNASSRLSYYYDLLGPNLTLDTACSSSLQAIHLAVQSLRNGEANLAVAGGANLNYTPETFFIASFIGAISPDGRSRSYSEDANGYAKGEGVGLVLLKRLSDAIRDKDKIYCVIRDVMASHDGNQGKTGYNVPSSHGQTILLNDIYMRSNIDPKNVFYIEGHGTGTQVGDPIEANTLGAFFKRSRYDPPLFVGSVKSVIGHTEGTAGVASLIKIALCMKYRMITPNMNFTRPNRNIQTMKYNLHIVNHLVQFPDELITIGINSFGIGGNNAHAIITEWSEDYVNQYFPNNMNKIFLPIKQCSISFVNDAIAIQNEDKKFLEYFILTFSSKSDQSLKKHAEKFSTWLSTALAHVSQTSEKLFLSCLSEKILLKRTTNFSHRLSFLFSDSKQLQVQLESYLLNKTDCPSIIFPQEQIPIRHQANGNICFIYSGQGPQCGQGPQWWAMGRQLFFIEPIFRQWIEKIDAEFISISNNSFSLIKHLIEPENENDSQINQTNVAQPAILAVQIALTALWLSWGIRPKIIVGHSVGEVAAAFVAGRLTLRETVQVIYHRSRVQNYNTNQGGRMLALLLSEKDTMELLKGVEDQVQIAAINSPGSVTLGGDGEVLENIVNHLSTNRPKVFKAWLKIQNAFHTKQMERFNIREELLDSLSNIQGDGHNSEFDEICSNAVLYSTVTGTRSDQSILNGEYWWKNVRNPVLFDAAMQLILAEQTRSNGIPVFIEISPHPVLSAAIPECFQYFQKSQTLPPVQTPVIVHSLRRKENEQQMILSSLCQLFSFFGSNLIDWNKFWLSRSYAQLTTTNINKNEISFWVDQIPHYTFNDQVCWYEPKDSVFKRRAIKKKHHPLLGYRLWHNEARTPTWRNRFLLSKNSTEYSYLLDHVIQGSILFPAAGFIELAIAAVNQLLFLLSSQQQSIKFQNIQFLNALRLEEDNQAQVETVIIMPFREFFIYSRRYPNDNVRLSGISGNDIKTKFDDENSLNIYSSKEWTLHCSGSIHLEDDSSLISSIYDLDSILNRLSSSDSTKYMLTATNENEINNLYTYFAQCGAKYGPQFQSIKTLHSTNSETLSELIIPKSLLNDDNHQQYIFHPTIIDGAFQGISSLIPFKFYEVVIPIRIEELFVCDRKKTLFSILQQEKRNLYSFQSLHSSIRGITPEETYTSDIVVFSSPNESSSSTSTSNPIMMFRGFKVEKIQDEVFKKSIFERIDESSSVFNTNPKKKTVDVNELIDRFCAWEFWKPVELELSSSSTDILSSEQSWIIFADQKEKFAEQIVTVLLQHEINPQNVILIYLSTKNNENQNLINRFQCIEIKDISLISSTIRDLIKQKSVSNNSSLNLVFGWSLDLPKLNSNGENDQNFQAQEEIGCGTLMHIIQSIYEIKFDRHPNIFILTQNGQLINKNECEHLNLNQSPIIGFARSLINEYPINRMKLIDIQTSSFSSALINALINEMNSTISCSSDNLRDEEVILTSNENDNIIQRLLPVYQMIEPSNSSNLPDTTTTTIIPKLDSDHVHFRLQVSKSRLISDLQWVRTQQDPNDINLAPTQVQVKVYCIGLNFRDSLKVRGLHPYLRDVRTPYDSDKAVGMEYSGKVIRKGSQVKLNIGDQVFGIVLKNGAFHSQMIVDQNDIVQAPSNLTMEQISILPNYLTAFHCLRDSIHLQAGQTILIHSAASALGLALIQCCRMVGAQIIATAGNNEKRQFLREYCGIKHVFNSRNLSFVTQVRQVAPNGVVDIIVNSLSGHFISESLKLLAPYGHFIELGKRDVYANSKLSLLSLRPGITFHVIDAVTLYNYYPEKVRALLESISDMCHQENFELLMPFKIFEPSQIQDAFATYTKATHIGKFVVRVCQSDQPLQLHNSHTRRQQQQQQQQQQGNMFSDTVCNHGTILISGGLGGLSIEMSKWMIKERAVKRIVLLSRRSIDELDQNSFQYKEWKKLEQVAEQYQALIQVMKADVKEFDQVLEVIRHINQNPHYPVRGIIHTAMVLHDCLLKNMTQEILSKVMQPKIRGAWNLHCATEQISCPIEFFVMFSSIRNHIADTGQSNYNAGNNFLDALAHWRWYSKKVPALSISLPAISGAGYLQQHGQSVAQLMQEQGIHLLPTIYVFKMIEELHRIQQERRNILTPAMFVVDWRTLLSVNLPLRLNNLGNEYINMKEEKQETLVSSNDSNLLASDIESIKAKIRLGVAKIFNALSTDRIDLDRTLVDQGMDSLRAIEIRTWLAKETGVMIPLVDLLQGSSINDVALYIQNKLLNRGTNVSTMPHLNNIDQSVDIDNDSTNHYSLSDKETNVESQISYTGTSLISPLHYSASKSPLFCIHDMIGLSETFIQFTVKMVETYQDQSPSIFAFRASGYKPDESLIESIPDIAEEYILQMKRIQPIGPYNLVGYSFGGLVAYEMVRQLNEKHQATVRSLILIDPPIPTEQTPSTPEQVDHNQFDSLKNLEFIYKYLTKDKSFNNSIDSFSNSSLCEQEKVDILMQKVLAEITQRFHLNKQNGFPSLTNHSDLMAKKVFDVIKAHILALQHYTFESAISSHEIMLYNQTIMFTVKQNNSRTPNEMKHKVWRTLLPNLRIEQVDGTHATLLETPIVNVIVNRLKEINIF</sequence>
<dbReference type="SMART" id="SM00829">
    <property type="entry name" value="PKS_ER"/>
    <property type="match status" value="1"/>
</dbReference>
<evidence type="ECO:0000256" key="48">
    <source>
        <dbReference type="ARBA" id="ARBA00049521"/>
    </source>
</evidence>
<evidence type="ECO:0000256" key="32">
    <source>
        <dbReference type="ARBA" id="ARBA00048281"/>
    </source>
</evidence>
<keyword evidence="4" id="KW-0808">Transferase</keyword>
<evidence type="ECO:0000256" key="41">
    <source>
        <dbReference type="ARBA" id="ARBA00049019"/>
    </source>
</evidence>
<dbReference type="GO" id="GO:0006633">
    <property type="term" value="P:fatty acid biosynthetic process"/>
    <property type="evidence" value="ECO:0007669"/>
    <property type="project" value="UniProtKB-UniPathway"/>
</dbReference>
<dbReference type="PANTHER" id="PTHR43775">
    <property type="entry name" value="FATTY ACID SYNTHASE"/>
    <property type="match status" value="1"/>
</dbReference>
<dbReference type="Gene3D" id="3.90.180.10">
    <property type="entry name" value="Medium-chain alcohol dehydrogenases, catalytic domain"/>
    <property type="match status" value="1"/>
</dbReference>
<dbReference type="Gene3D" id="3.40.47.10">
    <property type="match status" value="1"/>
</dbReference>
<evidence type="ECO:0000256" key="3">
    <source>
        <dbReference type="ARBA" id="ARBA00022553"/>
    </source>
</evidence>
<dbReference type="InterPro" id="IPR001227">
    <property type="entry name" value="Ac_transferase_dom_sf"/>
</dbReference>
<comment type="catalytic activity">
    <reaction evidence="28">
        <text>(2E)-hexenoyl-[ACP] + NADPH + H(+) = hexanoyl-[ACP] + NADP(+)</text>
        <dbReference type="Rhea" id="RHEA:41832"/>
        <dbReference type="Rhea" id="RHEA-COMP:9631"/>
        <dbReference type="Rhea" id="RHEA-COMP:9632"/>
        <dbReference type="ChEBI" id="CHEBI:15378"/>
        <dbReference type="ChEBI" id="CHEBI:57783"/>
        <dbReference type="ChEBI" id="CHEBI:58349"/>
        <dbReference type="ChEBI" id="CHEBI:78458"/>
        <dbReference type="ChEBI" id="CHEBI:78459"/>
    </reaction>
    <physiologicalReaction direction="left-to-right" evidence="28">
        <dbReference type="Rhea" id="RHEA:41833"/>
    </physiologicalReaction>
</comment>
<dbReference type="GO" id="GO:0004312">
    <property type="term" value="F:fatty acid synthase activity"/>
    <property type="evidence" value="ECO:0007669"/>
    <property type="project" value="TreeGrafter"/>
</dbReference>
<comment type="catalytic activity">
    <reaction evidence="39">
        <text>hexadecanoyl-[ACP] + H2O = hexadecanoate + holo-[ACP] + H(+)</text>
        <dbReference type="Rhea" id="RHEA:41932"/>
        <dbReference type="Rhea" id="RHEA-COMP:9652"/>
        <dbReference type="Rhea" id="RHEA-COMP:9685"/>
        <dbReference type="ChEBI" id="CHEBI:7896"/>
        <dbReference type="ChEBI" id="CHEBI:15377"/>
        <dbReference type="ChEBI" id="CHEBI:15378"/>
        <dbReference type="ChEBI" id="CHEBI:64479"/>
        <dbReference type="ChEBI" id="CHEBI:78483"/>
        <dbReference type="EC" id="3.1.2.14"/>
    </reaction>
    <physiologicalReaction direction="left-to-right" evidence="39">
        <dbReference type="Rhea" id="RHEA:41933"/>
    </physiologicalReaction>
</comment>
<dbReference type="InterPro" id="IPR042104">
    <property type="entry name" value="PKS_dehydratase_sf"/>
</dbReference>
<comment type="catalytic activity">
    <reaction evidence="44">
        <text>3-oxododecanoyl-[ACP] + NADPH + H(+) = (3R)-hydroxydodecanoyl-[ACP] + NADP(+)</text>
        <dbReference type="Rhea" id="RHEA:41872"/>
        <dbReference type="Rhea" id="RHEA-COMP:9641"/>
        <dbReference type="Rhea" id="RHEA-COMP:9642"/>
        <dbReference type="ChEBI" id="CHEBI:15378"/>
        <dbReference type="ChEBI" id="CHEBI:57783"/>
        <dbReference type="ChEBI" id="CHEBI:58349"/>
        <dbReference type="ChEBI" id="CHEBI:78469"/>
        <dbReference type="ChEBI" id="CHEBI:78470"/>
    </reaction>
    <physiologicalReaction direction="left-to-right" evidence="44">
        <dbReference type="Rhea" id="RHEA:41873"/>
    </physiologicalReaction>
</comment>
<feature type="active site" description="Proton acceptor; for dehydratase activity" evidence="50">
    <location>
        <position position="1023"/>
    </location>
</feature>
<keyword evidence="9" id="KW-0012">Acyltransferase</keyword>
<evidence type="ECO:0000313" key="55">
    <source>
        <dbReference type="EMBL" id="CAF0803706.1"/>
    </source>
</evidence>
<dbReference type="InterPro" id="IPR020841">
    <property type="entry name" value="PKS_Beta-ketoAc_synthase_dom"/>
</dbReference>
<dbReference type="InterPro" id="IPR049551">
    <property type="entry name" value="PKS_DH_C"/>
</dbReference>
<comment type="catalytic activity">
    <reaction evidence="14">
        <text>a (3R)-hydroxyacyl-[ACP] = a (2E)-enoyl-[ACP] + H2O</text>
        <dbReference type="Rhea" id="RHEA:13097"/>
        <dbReference type="Rhea" id="RHEA-COMP:9925"/>
        <dbReference type="Rhea" id="RHEA-COMP:9945"/>
        <dbReference type="ChEBI" id="CHEBI:15377"/>
        <dbReference type="ChEBI" id="CHEBI:78784"/>
        <dbReference type="ChEBI" id="CHEBI:78827"/>
        <dbReference type="EC" id="4.2.1.59"/>
    </reaction>
    <physiologicalReaction direction="left-to-right" evidence="14">
        <dbReference type="Rhea" id="RHEA:13098"/>
    </physiologicalReaction>
</comment>
<keyword evidence="8" id="KW-0511">Multifunctional enzyme</keyword>
<evidence type="ECO:0000256" key="44">
    <source>
        <dbReference type="ARBA" id="ARBA00049263"/>
    </source>
</evidence>
<dbReference type="SUPFAM" id="SSF52151">
    <property type="entry name" value="FabD/lysophospholipase-like"/>
    <property type="match status" value="1"/>
</dbReference>
<dbReference type="SUPFAM" id="SSF50129">
    <property type="entry name" value="GroES-like"/>
    <property type="match status" value="1"/>
</dbReference>
<feature type="domain" description="Carrier" evidence="52">
    <location>
        <begin position="2318"/>
        <end position="2393"/>
    </location>
</feature>
<feature type="domain" description="PKS/mFAS DH" evidence="54">
    <location>
        <begin position="987"/>
        <end position="1341"/>
    </location>
</feature>
<comment type="function">
    <text evidence="19">Fatty acid synthetase is a multifunctional enzyme that catalyzes the de novo biosynthesis of long-chain saturated fatty acids starting from acetyl-CoA and malonyl-CoA in the presence of NADPH. This multifunctional protein contains 7 catalytic activities and a site for the binding of the prosthetic group 4'-phosphopantetheine of the acyl carrier protein ([ACP]) domain.</text>
</comment>
<comment type="catalytic activity">
    <reaction evidence="25">
        <text>(2E)-butenoyl-[ACP] + NADPH + H(+) = butanoyl-[ACP] + NADP(+)</text>
        <dbReference type="Rhea" id="RHEA:41812"/>
        <dbReference type="Rhea" id="RHEA-COMP:9627"/>
        <dbReference type="Rhea" id="RHEA-COMP:9628"/>
        <dbReference type="ChEBI" id="CHEBI:15378"/>
        <dbReference type="ChEBI" id="CHEBI:57783"/>
        <dbReference type="ChEBI" id="CHEBI:58349"/>
        <dbReference type="ChEBI" id="CHEBI:78453"/>
        <dbReference type="ChEBI" id="CHEBI:78454"/>
    </reaction>
    <physiologicalReaction direction="left-to-right" evidence="25">
        <dbReference type="Rhea" id="RHEA:41813"/>
    </physiologicalReaction>
</comment>
<evidence type="ECO:0000256" key="6">
    <source>
        <dbReference type="ARBA" id="ARBA00022857"/>
    </source>
</evidence>
<dbReference type="InterPro" id="IPR049900">
    <property type="entry name" value="PKS_mFAS_DH"/>
</dbReference>